<dbReference type="eggNOG" id="ENOG502RQQR">
    <property type="taxonomic scope" value="Eukaryota"/>
</dbReference>
<reference evidence="2 3" key="1">
    <citation type="submission" date="2013-02" db="EMBL/GenBank/DDBJ databases">
        <title>Genome sequence of Candida maltosa Xu316, a potential industrial strain for xylitol and ethanol production.</title>
        <authorList>
            <person name="Yu J."/>
            <person name="Wang Q."/>
            <person name="Geng X."/>
            <person name="Bao W."/>
            <person name="He P."/>
            <person name="Cai J."/>
        </authorList>
    </citation>
    <scope>NUCLEOTIDE SEQUENCE [LARGE SCALE GENOMIC DNA]</scope>
    <source>
        <strain evidence="3">Xu316</strain>
    </source>
</reference>
<dbReference type="OrthoDB" id="4079976at2759"/>
<dbReference type="EMBL" id="AOGT01002079">
    <property type="protein sequence ID" value="EMG46210.1"/>
    <property type="molecule type" value="Genomic_DNA"/>
</dbReference>
<accession>M3JTN0</accession>
<gene>
    <name evidence="2" type="ORF">G210_3546</name>
</gene>
<feature type="transmembrane region" description="Helical" evidence="1">
    <location>
        <begin position="217"/>
        <end position="237"/>
    </location>
</feature>
<keyword evidence="1" id="KW-1133">Transmembrane helix</keyword>
<dbReference type="Proteomes" id="UP000011777">
    <property type="component" value="Unassembled WGS sequence"/>
</dbReference>
<keyword evidence="1" id="KW-0472">Membrane</keyword>
<keyword evidence="1" id="KW-0812">Transmembrane</keyword>
<evidence type="ECO:0000313" key="2">
    <source>
        <dbReference type="EMBL" id="EMG46210.1"/>
    </source>
</evidence>
<sequence length="242" mass="27883">MTNKCKLHVLAFEDDYNELFGPYTTSLQEYKKVNSNWEEKSYSNNIQPSSLELIGSTLEIFEEISKNLVLIDLFFESFNNLKKLLIPFLNEQTKSVIQSLVKLKQFLNVTISVDQPLDLEDYNELVNMKKVEKITSGIERESIILETAFLTFNTSLKQYTSILLGKAILKRDVDARDCELIARRAICYQAAEHVVSIPLTEDSPNKNNNPMEYLSKYLAYVVFSLVILVSIILYRLFKVLLS</sequence>
<evidence type="ECO:0000313" key="3">
    <source>
        <dbReference type="Proteomes" id="UP000011777"/>
    </source>
</evidence>
<evidence type="ECO:0000256" key="1">
    <source>
        <dbReference type="SAM" id="Phobius"/>
    </source>
</evidence>
<dbReference type="HOGENOM" id="CLU_073873_0_0_1"/>
<protein>
    <submittedName>
        <fullName evidence="2">Uncharacterized protein</fullName>
    </submittedName>
</protein>
<organism evidence="2 3">
    <name type="scientific">Candida maltosa (strain Xu316)</name>
    <name type="common">Yeast</name>
    <dbReference type="NCBI Taxonomy" id="1245528"/>
    <lineage>
        <taxon>Eukaryota</taxon>
        <taxon>Fungi</taxon>
        <taxon>Dikarya</taxon>
        <taxon>Ascomycota</taxon>
        <taxon>Saccharomycotina</taxon>
        <taxon>Pichiomycetes</taxon>
        <taxon>Debaryomycetaceae</taxon>
        <taxon>Candida/Lodderomyces clade</taxon>
        <taxon>Candida</taxon>
    </lineage>
</organism>
<keyword evidence="3" id="KW-1185">Reference proteome</keyword>
<proteinExistence type="predicted"/>
<name>M3JTN0_CANMX</name>
<comment type="caution">
    <text evidence="2">The sequence shown here is derived from an EMBL/GenBank/DDBJ whole genome shotgun (WGS) entry which is preliminary data.</text>
</comment>
<dbReference type="AlphaFoldDB" id="M3JTN0"/>
<dbReference type="OMA" id="CFQAAEH"/>